<evidence type="ECO:0000313" key="1">
    <source>
        <dbReference type="EMBL" id="PZO77001.1"/>
    </source>
</evidence>
<sequence length="93" mass="9179">MTRSTEGWSCGCIAPLVDAPLVDAPLVDAPLVDAPLVDAAAVAALVCASIGAGATRASDATVATVPRKLAITLFLTSLSLKIVSASACRSVAA</sequence>
<dbReference type="AlphaFoldDB" id="A0A2W5B271"/>
<dbReference type="EMBL" id="QFMX01000001">
    <property type="protein sequence ID" value="PZO77001.1"/>
    <property type="molecule type" value="Genomic_DNA"/>
</dbReference>
<dbReference type="Proteomes" id="UP000249555">
    <property type="component" value="Unassembled WGS sequence"/>
</dbReference>
<evidence type="ECO:0000313" key="2">
    <source>
        <dbReference type="Proteomes" id="UP000249555"/>
    </source>
</evidence>
<proteinExistence type="predicted"/>
<organism evidence="1 2">
    <name type="scientific">Sphingomonas taxi</name>
    <dbReference type="NCBI Taxonomy" id="1549858"/>
    <lineage>
        <taxon>Bacteria</taxon>
        <taxon>Pseudomonadati</taxon>
        <taxon>Pseudomonadota</taxon>
        <taxon>Alphaproteobacteria</taxon>
        <taxon>Sphingomonadales</taxon>
        <taxon>Sphingomonadaceae</taxon>
        <taxon>Sphingomonas</taxon>
    </lineage>
</organism>
<protein>
    <submittedName>
        <fullName evidence="1">Uncharacterized protein</fullName>
    </submittedName>
</protein>
<gene>
    <name evidence="1" type="ORF">DI640_00980</name>
</gene>
<reference evidence="1 2" key="1">
    <citation type="submission" date="2017-08" db="EMBL/GenBank/DDBJ databases">
        <title>Infants hospitalized years apart are colonized by the same room-sourced microbial strains.</title>
        <authorList>
            <person name="Brooks B."/>
            <person name="Olm M.R."/>
            <person name="Firek B.A."/>
            <person name="Baker R."/>
            <person name="Thomas B.C."/>
            <person name="Morowitz M.J."/>
            <person name="Banfield J.F."/>
        </authorList>
    </citation>
    <scope>NUCLEOTIDE SEQUENCE [LARGE SCALE GENOMIC DNA]</scope>
    <source>
        <strain evidence="1">S2_018_000_R3_119</strain>
    </source>
</reference>
<comment type="caution">
    <text evidence="1">The sequence shown here is derived from an EMBL/GenBank/DDBJ whole genome shotgun (WGS) entry which is preliminary data.</text>
</comment>
<accession>A0A2W5B271</accession>
<name>A0A2W5B271_9SPHN</name>